<dbReference type="InterPro" id="IPR005467">
    <property type="entry name" value="His_kinase_dom"/>
</dbReference>
<proteinExistence type="predicted"/>
<dbReference type="SMART" id="SM00387">
    <property type="entry name" value="HATPase_c"/>
    <property type="match status" value="1"/>
</dbReference>
<dbReference type="SUPFAM" id="SSF55874">
    <property type="entry name" value="ATPase domain of HSP90 chaperone/DNA topoisomerase II/histidine kinase"/>
    <property type="match status" value="1"/>
</dbReference>
<dbReference type="Gene3D" id="6.10.340.10">
    <property type="match status" value="1"/>
</dbReference>
<dbReference type="InterPro" id="IPR004358">
    <property type="entry name" value="Sig_transdc_His_kin-like_C"/>
</dbReference>
<dbReference type="PROSITE" id="PS50885">
    <property type="entry name" value="HAMP"/>
    <property type="match status" value="1"/>
</dbReference>
<evidence type="ECO:0000256" key="3">
    <source>
        <dbReference type="ARBA" id="ARBA00012438"/>
    </source>
</evidence>
<dbReference type="InterPro" id="IPR036097">
    <property type="entry name" value="HisK_dim/P_sf"/>
</dbReference>
<dbReference type="InterPro" id="IPR003660">
    <property type="entry name" value="HAMP_dom"/>
</dbReference>
<dbReference type="InterPro" id="IPR036890">
    <property type="entry name" value="HATPase_C_sf"/>
</dbReference>
<dbReference type="eggNOG" id="COG4191">
    <property type="taxonomic scope" value="Bacteria"/>
</dbReference>
<accession>M1PT76</accession>
<dbReference type="CDD" id="cd06225">
    <property type="entry name" value="HAMP"/>
    <property type="match status" value="1"/>
</dbReference>
<evidence type="ECO:0000256" key="5">
    <source>
        <dbReference type="ARBA" id="ARBA00022553"/>
    </source>
</evidence>
<keyword evidence="4" id="KW-1003">Cell membrane</keyword>
<dbReference type="OrthoDB" id="9781147at2"/>
<dbReference type="KEGG" id="dsf:UWK_02987"/>
<keyword evidence="10" id="KW-0067">ATP-binding</keyword>
<protein>
    <recommendedName>
        <fullName evidence="3">histidine kinase</fullName>
        <ecNumber evidence="3">2.7.13.3</ecNumber>
    </recommendedName>
</protein>
<dbReference type="InterPro" id="IPR003661">
    <property type="entry name" value="HisK_dim/P_dom"/>
</dbReference>
<evidence type="ECO:0000256" key="2">
    <source>
        <dbReference type="ARBA" id="ARBA00004651"/>
    </source>
</evidence>
<dbReference type="GO" id="GO:0005886">
    <property type="term" value="C:plasma membrane"/>
    <property type="evidence" value="ECO:0007669"/>
    <property type="project" value="UniProtKB-SubCell"/>
</dbReference>
<dbReference type="HOGENOM" id="CLU_000445_89_29_7"/>
<dbReference type="Pfam" id="PF17203">
    <property type="entry name" value="sCache_3_2"/>
    <property type="match status" value="1"/>
</dbReference>
<evidence type="ECO:0000256" key="12">
    <source>
        <dbReference type="ARBA" id="ARBA00023012"/>
    </source>
</evidence>
<evidence type="ECO:0000313" key="17">
    <source>
        <dbReference type="EMBL" id="AGF79516.1"/>
    </source>
</evidence>
<dbReference type="Pfam" id="PF00512">
    <property type="entry name" value="HisKA"/>
    <property type="match status" value="1"/>
</dbReference>
<dbReference type="PROSITE" id="PS50109">
    <property type="entry name" value="HIS_KIN"/>
    <property type="match status" value="1"/>
</dbReference>
<evidence type="ECO:0000256" key="6">
    <source>
        <dbReference type="ARBA" id="ARBA00022679"/>
    </source>
</evidence>
<comment type="catalytic activity">
    <reaction evidence="1">
        <text>ATP + protein L-histidine = ADP + protein N-phospho-L-histidine.</text>
        <dbReference type="EC" id="2.7.13.3"/>
    </reaction>
</comment>
<dbReference type="GO" id="GO:0005524">
    <property type="term" value="F:ATP binding"/>
    <property type="evidence" value="ECO:0007669"/>
    <property type="project" value="UniProtKB-KW"/>
</dbReference>
<keyword evidence="11 14" id="KW-1133">Transmembrane helix</keyword>
<dbReference type="Gene3D" id="3.30.565.10">
    <property type="entry name" value="Histidine kinase-like ATPase, C-terminal domain"/>
    <property type="match status" value="1"/>
</dbReference>
<comment type="subcellular location">
    <subcellularLocation>
        <location evidence="2">Cell membrane</location>
        <topology evidence="2">Multi-pass membrane protein</topology>
    </subcellularLocation>
</comment>
<dbReference type="InterPro" id="IPR033463">
    <property type="entry name" value="sCache_3"/>
</dbReference>
<dbReference type="PATRIC" id="fig|1167006.5.peg.3226"/>
<dbReference type="Pfam" id="PF02518">
    <property type="entry name" value="HATPase_c"/>
    <property type="match status" value="1"/>
</dbReference>
<dbReference type="SMART" id="SM00388">
    <property type="entry name" value="HisKA"/>
    <property type="match status" value="1"/>
</dbReference>
<feature type="transmembrane region" description="Helical" evidence="14">
    <location>
        <begin position="12"/>
        <end position="31"/>
    </location>
</feature>
<dbReference type="PRINTS" id="PR00344">
    <property type="entry name" value="BCTRLSENSOR"/>
</dbReference>
<dbReference type="CDD" id="cd00082">
    <property type="entry name" value="HisKA"/>
    <property type="match status" value="1"/>
</dbReference>
<dbReference type="AlphaFoldDB" id="M1PT76"/>
<evidence type="ECO:0000256" key="11">
    <source>
        <dbReference type="ARBA" id="ARBA00022989"/>
    </source>
</evidence>
<feature type="transmembrane region" description="Helical" evidence="14">
    <location>
        <begin position="181"/>
        <end position="204"/>
    </location>
</feature>
<evidence type="ECO:0000259" key="15">
    <source>
        <dbReference type="PROSITE" id="PS50109"/>
    </source>
</evidence>
<dbReference type="SUPFAM" id="SSF47384">
    <property type="entry name" value="Homodimeric domain of signal transducing histidine kinase"/>
    <property type="match status" value="1"/>
</dbReference>
<evidence type="ECO:0000256" key="1">
    <source>
        <dbReference type="ARBA" id="ARBA00000085"/>
    </source>
</evidence>
<gene>
    <name evidence="17" type="ordered locus">UWK_02987</name>
</gene>
<evidence type="ECO:0000313" key="18">
    <source>
        <dbReference type="Proteomes" id="UP000011721"/>
    </source>
</evidence>
<dbReference type="FunFam" id="3.30.565.10:FF:000006">
    <property type="entry name" value="Sensor histidine kinase WalK"/>
    <property type="match status" value="1"/>
</dbReference>
<reference evidence="18" key="1">
    <citation type="journal article" date="2013" name="Stand. Genomic Sci.">
        <title>Complete genome sequence of Desulfocapsa sulfexigens, a marine deltaproteobacterium specialized in disproportionating inorganic sulfur compounds.</title>
        <authorList>
            <person name="Finster K.W."/>
            <person name="Kjeldsen K.U."/>
            <person name="Kube M."/>
            <person name="Reinhardt R."/>
            <person name="Mussmann M."/>
            <person name="Amann R."/>
            <person name="Schreiber L."/>
        </authorList>
    </citation>
    <scope>NUCLEOTIDE SEQUENCE [LARGE SCALE GENOMIC DNA]</scope>
    <source>
        <strain evidence="18">DSM 10523 / SB164P1</strain>
    </source>
</reference>
<feature type="domain" description="HAMP" evidence="16">
    <location>
        <begin position="201"/>
        <end position="256"/>
    </location>
</feature>
<sequence>MKFFQGVQGKFIVIASLCIFLFAGIFGYLIISREKKLYTEDTIHQAKIIAEISGVIFTNALVYKELGLVDNVGLTDYLDYYVSDIIRKEKRLLYLVVLDPHGKVLSHSDIREYGKIYTDPVTTESLQAMEIAIQQFKNSQGIDMIDVVAPLKISTKNWGVCRIGFSLEEVNEGVRTLRNEILSMVSLMILGALVVIGIAGRAFATPLINLANTMDLITEKGNLDIQYSIPEQRKDEIGRLQASFSWMISKLQQADREKVKTMDLICQTDKMATVGNLAAGVAHEINNPLGGVILCFNNFAKDSMDEESRKTHIEVINSGLHKIQNTVQGLLDFSRKTPIDIVPSSICEIVDNCFKLVDTFLIKQKITVHRESCEDMPLVPVDPAKIEQVFLNIIINAIHAMAMGGTLSLDLTRDEEDCFLSIADTGPGIDPEVLPRIFDPFFTTKDPGKGTGLGLAVCKSIIEQHGGRIHAESEEGQGAKFIISLPLSEPENT</sequence>
<evidence type="ECO:0000256" key="10">
    <source>
        <dbReference type="ARBA" id="ARBA00022840"/>
    </source>
</evidence>
<evidence type="ECO:0000256" key="14">
    <source>
        <dbReference type="SAM" id="Phobius"/>
    </source>
</evidence>
<dbReference type="PANTHER" id="PTHR43065">
    <property type="entry name" value="SENSOR HISTIDINE KINASE"/>
    <property type="match status" value="1"/>
</dbReference>
<dbReference type="Gene3D" id="3.30.450.20">
    <property type="entry name" value="PAS domain"/>
    <property type="match status" value="1"/>
</dbReference>
<keyword evidence="9 17" id="KW-0418">Kinase</keyword>
<evidence type="ECO:0000256" key="7">
    <source>
        <dbReference type="ARBA" id="ARBA00022692"/>
    </source>
</evidence>
<evidence type="ECO:0000259" key="16">
    <source>
        <dbReference type="PROSITE" id="PS50885"/>
    </source>
</evidence>
<keyword evidence="13 14" id="KW-0472">Membrane</keyword>
<feature type="domain" description="Histidine kinase" evidence="15">
    <location>
        <begin position="280"/>
        <end position="489"/>
    </location>
</feature>
<name>M1PT76_DESSD</name>
<dbReference type="InterPro" id="IPR003594">
    <property type="entry name" value="HATPase_dom"/>
</dbReference>
<dbReference type="GO" id="GO:0000155">
    <property type="term" value="F:phosphorelay sensor kinase activity"/>
    <property type="evidence" value="ECO:0007669"/>
    <property type="project" value="InterPro"/>
</dbReference>
<dbReference type="EC" id="2.7.13.3" evidence="3"/>
<keyword evidence="7 14" id="KW-0812">Transmembrane</keyword>
<dbReference type="PANTHER" id="PTHR43065:SF46">
    <property type="entry name" value="C4-DICARBOXYLATE TRANSPORT SENSOR PROTEIN DCTB"/>
    <property type="match status" value="1"/>
</dbReference>
<evidence type="ECO:0000256" key="8">
    <source>
        <dbReference type="ARBA" id="ARBA00022741"/>
    </source>
</evidence>
<evidence type="ECO:0000256" key="4">
    <source>
        <dbReference type="ARBA" id="ARBA00022475"/>
    </source>
</evidence>
<organism evidence="17 18">
    <name type="scientific">Desulfocapsa sulfexigens (strain DSM 10523 / SB164P1)</name>
    <dbReference type="NCBI Taxonomy" id="1167006"/>
    <lineage>
        <taxon>Bacteria</taxon>
        <taxon>Pseudomonadati</taxon>
        <taxon>Thermodesulfobacteriota</taxon>
        <taxon>Desulfobulbia</taxon>
        <taxon>Desulfobulbales</taxon>
        <taxon>Desulfocapsaceae</taxon>
        <taxon>Desulfocapsa</taxon>
    </lineage>
</organism>
<dbReference type="Pfam" id="PF00672">
    <property type="entry name" value="HAMP"/>
    <property type="match status" value="1"/>
</dbReference>
<dbReference type="Proteomes" id="UP000011721">
    <property type="component" value="Chromosome"/>
</dbReference>
<evidence type="ECO:0000256" key="13">
    <source>
        <dbReference type="ARBA" id="ARBA00023136"/>
    </source>
</evidence>
<dbReference type="InterPro" id="IPR029151">
    <property type="entry name" value="Sensor-like_sf"/>
</dbReference>
<evidence type="ECO:0000256" key="9">
    <source>
        <dbReference type="ARBA" id="ARBA00022777"/>
    </source>
</evidence>
<keyword evidence="6" id="KW-0808">Transferase</keyword>
<keyword evidence="8" id="KW-0547">Nucleotide-binding</keyword>
<keyword evidence="18" id="KW-1185">Reference proteome</keyword>
<dbReference type="RefSeq" id="WP_015405200.1">
    <property type="nucleotide sequence ID" value="NC_020304.1"/>
</dbReference>
<keyword evidence="12" id="KW-0902">Two-component regulatory system</keyword>
<dbReference type="SUPFAM" id="SSF103190">
    <property type="entry name" value="Sensory domain-like"/>
    <property type="match status" value="1"/>
</dbReference>
<dbReference type="SMART" id="SM00304">
    <property type="entry name" value="HAMP"/>
    <property type="match status" value="1"/>
</dbReference>
<dbReference type="SUPFAM" id="SSF158472">
    <property type="entry name" value="HAMP domain-like"/>
    <property type="match status" value="1"/>
</dbReference>
<keyword evidence="5" id="KW-0597">Phosphoprotein</keyword>
<dbReference type="STRING" id="1167006.UWK_02987"/>
<dbReference type="Gene3D" id="1.10.287.130">
    <property type="match status" value="1"/>
</dbReference>
<dbReference type="EMBL" id="CP003985">
    <property type="protein sequence ID" value="AGF79516.1"/>
    <property type="molecule type" value="Genomic_DNA"/>
</dbReference>